<evidence type="ECO:0000313" key="4">
    <source>
        <dbReference type="Proteomes" id="UP000050792"/>
    </source>
</evidence>
<evidence type="ECO:0000256" key="1">
    <source>
        <dbReference type="ARBA" id="ARBA00006141"/>
    </source>
</evidence>
<dbReference type="AlphaFoldDB" id="A0AA85GHF9"/>
<dbReference type="PANTHER" id="PTHR18860">
    <property type="entry name" value="14-3-3 PROTEIN"/>
    <property type="match status" value="1"/>
</dbReference>
<organism evidence="4 5">
    <name type="scientific">Schistosoma rodhaini</name>
    <dbReference type="NCBI Taxonomy" id="6188"/>
    <lineage>
        <taxon>Eukaryota</taxon>
        <taxon>Metazoa</taxon>
        <taxon>Spiralia</taxon>
        <taxon>Lophotrochozoa</taxon>
        <taxon>Platyhelminthes</taxon>
        <taxon>Trematoda</taxon>
        <taxon>Digenea</taxon>
        <taxon>Strigeidida</taxon>
        <taxon>Schistosomatoidea</taxon>
        <taxon>Schistosomatidae</taxon>
        <taxon>Schistosoma</taxon>
    </lineage>
</organism>
<dbReference type="InterPro" id="IPR023410">
    <property type="entry name" value="14-3-3_domain"/>
</dbReference>
<sequence>MSMKSTQIMRSCRSSLLHFIHCAPVMLAMCDDSWLNESSIKDKDSLITLAKIQEQAERFNDMACAMKKVVETSKTLNNEERNLFSVAYKNVVGCCRSAWRVVSNIEQRLDDQKKKQAGEYRSTIEKELQAVCQEVLDLLHESLLKSENTAEGFVFYKKMEGDYYRYLAEVLTGDKRADVVKHSREAYQAATEKANSDLPPTHPIRLGLALNFSVFYYEIENNPEKACSIAQTAFNESIGQLDQPDSGSFKDSTLVMQLLRDNLTLWTSEREAAQ</sequence>
<feature type="site" description="Interaction with phosphoserine on interacting protein" evidence="2">
    <location>
        <position position="165"/>
    </location>
</feature>
<name>A0AA85GHF9_9TREM</name>
<dbReference type="CDD" id="cd08774">
    <property type="entry name" value="14-3-3"/>
    <property type="match status" value="1"/>
</dbReference>
<proteinExistence type="inferred from homology"/>
<dbReference type="SMART" id="SM00101">
    <property type="entry name" value="14_3_3"/>
    <property type="match status" value="1"/>
</dbReference>
<dbReference type="PIRSF" id="PIRSF000868">
    <property type="entry name" value="14-3-3"/>
    <property type="match status" value="1"/>
</dbReference>
<dbReference type="PRINTS" id="PR00305">
    <property type="entry name" value="1433ZETA"/>
</dbReference>
<feature type="site" description="Interaction with phosphoserine on interacting protein" evidence="2">
    <location>
        <position position="96"/>
    </location>
</feature>
<dbReference type="WBParaSite" id="SRDH1_96400.1">
    <property type="protein sequence ID" value="SRDH1_96400.1"/>
    <property type="gene ID" value="SRDH1_96400"/>
</dbReference>
<accession>A0AA85GHF9</accession>
<dbReference type="Gene3D" id="1.20.190.20">
    <property type="entry name" value="14-3-3 domain"/>
    <property type="match status" value="1"/>
</dbReference>
<reference evidence="4" key="1">
    <citation type="submission" date="2022-06" db="EMBL/GenBank/DDBJ databases">
        <authorList>
            <person name="Berger JAMES D."/>
            <person name="Berger JAMES D."/>
        </authorList>
    </citation>
    <scope>NUCLEOTIDE SEQUENCE [LARGE SCALE GENOMIC DNA]</scope>
</reference>
<dbReference type="InterPro" id="IPR036815">
    <property type="entry name" value="14-3-3_dom_sf"/>
</dbReference>
<protein>
    <submittedName>
        <fullName evidence="5">14_3_3 domain-containing protein</fullName>
    </submittedName>
</protein>
<dbReference type="Pfam" id="PF00244">
    <property type="entry name" value="14-3-3"/>
    <property type="match status" value="1"/>
</dbReference>
<evidence type="ECO:0000313" key="5">
    <source>
        <dbReference type="WBParaSite" id="SRDH1_96400.1"/>
    </source>
</evidence>
<reference evidence="5" key="2">
    <citation type="submission" date="2023-11" db="UniProtKB">
        <authorList>
            <consortium name="WormBaseParasite"/>
        </authorList>
    </citation>
    <scope>IDENTIFICATION</scope>
</reference>
<comment type="similarity">
    <text evidence="1">Belongs to the 14-3-3 family.</text>
</comment>
<dbReference type="SUPFAM" id="SSF48445">
    <property type="entry name" value="14-3-3 protein"/>
    <property type="match status" value="1"/>
</dbReference>
<feature type="domain" description="14-3-3" evidence="3">
    <location>
        <begin position="43"/>
        <end position="271"/>
    </location>
</feature>
<evidence type="ECO:0000259" key="3">
    <source>
        <dbReference type="SMART" id="SM00101"/>
    </source>
</evidence>
<keyword evidence="4" id="KW-1185">Reference proteome</keyword>
<dbReference type="InterPro" id="IPR000308">
    <property type="entry name" value="14-3-3"/>
</dbReference>
<evidence type="ECO:0000256" key="2">
    <source>
        <dbReference type="PIRSR" id="PIRSR000868-1"/>
    </source>
</evidence>
<dbReference type="Proteomes" id="UP000050792">
    <property type="component" value="Unassembled WGS sequence"/>
</dbReference>